<feature type="region of interest" description="Disordered" evidence="4">
    <location>
        <begin position="30"/>
        <end position="58"/>
    </location>
</feature>
<dbReference type="Gene3D" id="2.60.40.10">
    <property type="entry name" value="Immunoglobulins"/>
    <property type="match status" value="1"/>
</dbReference>
<dbReference type="InterPro" id="IPR051913">
    <property type="entry name" value="GH2_Domain-Containing"/>
</dbReference>
<evidence type="ECO:0000313" key="8">
    <source>
        <dbReference type="EMBL" id="GMG31675.1"/>
    </source>
</evidence>
<feature type="domain" description="Glycoside hydrolase family 2 catalytic" evidence="7">
    <location>
        <begin position="286"/>
        <end position="380"/>
    </location>
</feature>
<dbReference type="Proteomes" id="UP001165205">
    <property type="component" value="Unassembled WGS sequence"/>
</dbReference>
<accession>A0AAN4YR94</accession>
<dbReference type="InterPro" id="IPR006102">
    <property type="entry name" value="Ig-like_GH2"/>
</dbReference>
<sequence>MYFAGSSLVLLLATHALAAVPAALHQNKARQATPYAVKEPPLTTPWTDKAGTDPWPEYPRPQLERSEWKNLNGIWQYQDAQSLAALDSPPFGQPLAHEVLVPSCLESGLSGKLCQSAWVIAHTHQHTSRYPRERYLIFVVYHAVHCSPVLQRPERSSELCRVTVTANTATTSGSPVEVKVYDGDEEVGSGQGTSDQTFDFVVDGVELWSPDSPKLYNVTVTMGDEEVHSYVGFRTIAKGKVDGVVRPLLNGEFIFMFGTLDQGYWPDGLYTPPTREAMIKVEPALFYRACDELGLLVIQDMPSARPLSRPDPCATSDIIPNASQQEEFSRQLEVLVNQFKSYPSIIAWGWGQITSYYPEFELTDRVKELDPSRLVDSTSGWIDHGAGDFSVSEGDHTRSRYDS</sequence>
<dbReference type="AlphaFoldDB" id="A0AAN4YR94"/>
<dbReference type="InterPro" id="IPR036156">
    <property type="entry name" value="Beta-gal/glucu_dom_sf"/>
</dbReference>
<evidence type="ECO:0000313" key="9">
    <source>
        <dbReference type="Proteomes" id="UP001165205"/>
    </source>
</evidence>
<feature type="domain" description="Glycoside hydrolase family 2 immunoglobulin-like beta-sandwich" evidence="6">
    <location>
        <begin position="160"/>
        <end position="234"/>
    </location>
</feature>
<dbReference type="InterPro" id="IPR006103">
    <property type="entry name" value="Glyco_hydro_2_cat"/>
</dbReference>
<feature type="signal peptide" evidence="5">
    <location>
        <begin position="1"/>
        <end position="18"/>
    </location>
</feature>
<dbReference type="EMBL" id="BSYA01000088">
    <property type="protein sequence ID" value="GMG31675.1"/>
    <property type="molecule type" value="Genomic_DNA"/>
</dbReference>
<dbReference type="Pfam" id="PF02836">
    <property type="entry name" value="Glyco_hydro_2_C"/>
    <property type="match status" value="1"/>
</dbReference>
<keyword evidence="5" id="KW-0732">Signal</keyword>
<comment type="caution">
    <text evidence="8">The sequence shown here is derived from an EMBL/GenBank/DDBJ whole genome shotgun (WGS) entry which is preliminary data.</text>
</comment>
<evidence type="ECO:0000259" key="7">
    <source>
        <dbReference type="Pfam" id="PF02836"/>
    </source>
</evidence>
<evidence type="ECO:0000256" key="4">
    <source>
        <dbReference type="SAM" id="MobiDB-lite"/>
    </source>
</evidence>
<dbReference type="SUPFAM" id="SSF51445">
    <property type="entry name" value="(Trans)glycosidases"/>
    <property type="match status" value="1"/>
</dbReference>
<gene>
    <name evidence="8" type="ORF">Aory04_000752600</name>
</gene>
<dbReference type="GO" id="GO:0005975">
    <property type="term" value="P:carbohydrate metabolic process"/>
    <property type="evidence" value="ECO:0007669"/>
    <property type="project" value="InterPro"/>
</dbReference>
<evidence type="ECO:0000259" key="6">
    <source>
        <dbReference type="Pfam" id="PF00703"/>
    </source>
</evidence>
<evidence type="ECO:0000256" key="5">
    <source>
        <dbReference type="SAM" id="SignalP"/>
    </source>
</evidence>
<dbReference type="InterPro" id="IPR008979">
    <property type="entry name" value="Galactose-bd-like_sf"/>
</dbReference>
<name>A0AAN4YR94_ASPOZ</name>
<organism evidence="8 9">
    <name type="scientific">Aspergillus oryzae</name>
    <name type="common">Yellow koji mold</name>
    <dbReference type="NCBI Taxonomy" id="5062"/>
    <lineage>
        <taxon>Eukaryota</taxon>
        <taxon>Fungi</taxon>
        <taxon>Dikarya</taxon>
        <taxon>Ascomycota</taxon>
        <taxon>Pezizomycotina</taxon>
        <taxon>Eurotiomycetes</taxon>
        <taxon>Eurotiomycetidae</taxon>
        <taxon>Eurotiales</taxon>
        <taxon>Aspergillaceae</taxon>
        <taxon>Aspergillus</taxon>
        <taxon>Aspergillus subgen. Circumdati</taxon>
    </lineage>
</organism>
<dbReference type="SUPFAM" id="SSF49303">
    <property type="entry name" value="beta-Galactosidase/glucuronidase domain"/>
    <property type="match status" value="1"/>
</dbReference>
<protein>
    <submittedName>
        <fullName evidence="8">Unnamed protein product</fullName>
    </submittedName>
</protein>
<evidence type="ECO:0000256" key="3">
    <source>
        <dbReference type="ARBA" id="ARBA00023295"/>
    </source>
</evidence>
<evidence type="ECO:0000256" key="2">
    <source>
        <dbReference type="ARBA" id="ARBA00022801"/>
    </source>
</evidence>
<dbReference type="GO" id="GO:0004553">
    <property type="term" value="F:hydrolase activity, hydrolyzing O-glycosyl compounds"/>
    <property type="evidence" value="ECO:0007669"/>
    <property type="project" value="InterPro"/>
</dbReference>
<comment type="similarity">
    <text evidence="1">Belongs to the glycosyl hydrolase 2 family.</text>
</comment>
<evidence type="ECO:0000256" key="1">
    <source>
        <dbReference type="ARBA" id="ARBA00007401"/>
    </source>
</evidence>
<feature type="chain" id="PRO_5042943085" evidence="5">
    <location>
        <begin position="19"/>
        <end position="403"/>
    </location>
</feature>
<dbReference type="Pfam" id="PF00703">
    <property type="entry name" value="Glyco_hydro_2"/>
    <property type="match status" value="1"/>
</dbReference>
<dbReference type="PANTHER" id="PTHR42732">
    <property type="entry name" value="BETA-GALACTOSIDASE"/>
    <property type="match status" value="1"/>
</dbReference>
<dbReference type="Gene3D" id="3.20.20.80">
    <property type="entry name" value="Glycosidases"/>
    <property type="match status" value="1"/>
</dbReference>
<dbReference type="InterPro" id="IPR017853">
    <property type="entry name" value="GH"/>
</dbReference>
<dbReference type="InterPro" id="IPR013783">
    <property type="entry name" value="Ig-like_fold"/>
</dbReference>
<keyword evidence="2" id="KW-0378">Hydrolase</keyword>
<dbReference type="SUPFAM" id="SSF49785">
    <property type="entry name" value="Galactose-binding domain-like"/>
    <property type="match status" value="1"/>
</dbReference>
<keyword evidence="3" id="KW-0326">Glycosidase</keyword>
<dbReference type="PANTHER" id="PTHR42732:SF2">
    <property type="entry name" value="BETA-MANNOSIDASE"/>
    <property type="match status" value="1"/>
</dbReference>
<proteinExistence type="inferred from homology"/>
<reference evidence="8" key="1">
    <citation type="submission" date="2023-04" db="EMBL/GenBank/DDBJ databases">
        <title>Aspergillus oryzae NBRC 4228.</title>
        <authorList>
            <person name="Ichikawa N."/>
            <person name="Sato H."/>
            <person name="Tonouchi N."/>
        </authorList>
    </citation>
    <scope>NUCLEOTIDE SEQUENCE</scope>
    <source>
        <strain evidence="8">NBRC 4228</strain>
    </source>
</reference>